<comment type="caution">
    <text evidence="8">The sequence shown here is derived from an EMBL/GenBank/DDBJ whole genome shotgun (WGS) entry which is preliminary data.</text>
</comment>
<evidence type="ECO:0000256" key="1">
    <source>
        <dbReference type="ARBA" id="ARBA00004442"/>
    </source>
</evidence>
<comment type="subcellular location">
    <subcellularLocation>
        <location evidence="1">Cell outer membrane</location>
    </subcellularLocation>
</comment>
<dbReference type="Pfam" id="PF07980">
    <property type="entry name" value="SusD_RagB"/>
    <property type="match status" value="1"/>
</dbReference>
<dbReference type="PROSITE" id="PS51257">
    <property type="entry name" value="PROKAR_LIPOPROTEIN"/>
    <property type="match status" value="1"/>
</dbReference>
<evidence type="ECO:0000259" key="6">
    <source>
        <dbReference type="Pfam" id="PF07980"/>
    </source>
</evidence>
<evidence type="ECO:0000256" key="3">
    <source>
        <dbReference type="ARBA" id="ARBA00022729"/>
    </source>
</evidence>
<feature type="domain" description="RagB/SusD" evidence="6">
    <location>
        <begin position="336"/>
        <end position="413"/>
    </location>
</feature>
<dbReference type="AlphaFoldDB" id="A0A372NUI6"/>
<protein>
    <submittedName>
        <fullName evidence="8">RagB/SusD family nutrient uptake outer membrane protein</fullName>
    </submittedName>
</protein>
<reference evidence="8 9" key="1">
    <citation type="submission" date="2018-08" db="EMBL/GenBank/DDBJ databases">
        <title>Mucilaginibacter sp. MYSH2.</title>
        <authorList>
            <person name="Seo T."/>
        </authorList>
    </citation>
    <scope>NUCLEOTIDE SEQUENCE [LARGE SCALE GENOMIC DNA]</scope>
    <source>
        <strain evidence="8 9">MYSH2</strain>
    </source>
</reference>
<proteinExistence type="inferred from homology"/>
<name>A0A372NUI6_9SPHI</name>
<dbReference type="InterPro" id="IPR012944">
    <property type="entry name" value="SusD_RagB_dom"/>
</dbReference>
<dbReference type="GO" id="GO:0009279">
    <property type="term" value="C:cell outer membrane"/>
    <property type="evidence" value="ECO:0007669"/>
    <property type="project" value="UniProtKB-SubCell"/>
</dbReference>
<accession>A0A372NUI6</accession>
<dbReference type="EMBL" id="QWDC01000002">
    <property type="protein sequence ID" value="RFZ92875.1"/>
    <property type="molecule type" value="Genomic_DNA"/>
</dbReference>
<evidence type="ECO:0000256" key="5">
    <source>
        <dbReference type="ARBA" id="ARBA00023237"/>
    </source>
</evidence>
<evidence type="ECO:0000259" key="7">
    <source>
        <dbReference type="Pfam" id="PF14322"/>
    </source>
</evidence>
<evidence type="ECO:0000256" key="2">
    <source>
        <dbReference type="ARBA" id="ARBA00006275"/>
    </source>
</evidence>
<dbReference type="SUPFAM" id="SSF48452">
    <property type="entry name" value="TPR-like"/>
    <property type="match status" value="1"/>
</dbReference>
<keyword evidence="4" id="KW-0472">Membrane</keyword>
<dbReference type="Gene3D" id="1.25.40.390">
    <property type="match status" value="1"/>
</dbReference>
<evidence type="ECO:0000313" key="8">
    <source>
        <dbReference type="EMBL" id="RFZ92875.1"/>
    </source>
</evidence>
<keyword evidence="3" id="KW-0732">Signal</keyword>
<sequence>MMKKIFTICVTGAVLLLAACKKDFLEQRPDKALLVPSSAKDFRALLDNTDVFNLTTGLTLLADGDLVATDAGWNNLENLQERNSYTWAADIFGTETAYEWDTFYQQVFYANVVLEGLDGLADNAETRQLRAEARFHRGFAFFGLAQQFAVPYTAAAAGTVAGIPLKLSAVVTEKAGRGTLAETYAQVLADLAAARGALPLSVPSKSRPSLAALYGLLARVYLTMEDYGKAGLYADSCLQLHPQLTDYNTLNAAAVRPFPPGLPQGTPEEIFYASPSPYGYISSASQTYLTPEFYGLFDGNDLRRTVFFRQITPGNFKFKGNYAGAISYFSGLASDELYLVRAECAARAGDAAGAVRDLNTLLKARYKAGTFVPLPATDAETALGLVLQERRKELVMRGLRWTDLRRLNTDPRFAVTLTRTVAGQVYTLAPGSKRYTYPLPPDELKLNPMPQNAR</sequence>
<dbReference type="InterPro" id="IPR011990">
    <property type="entry name" value="TPR-like_helical_dom_sf"/>
</dbReference>
<dbReference type="Proteomes" id="UP000264217">
    <property type="component" value="Unassembled WGS sequence"/>
</dbReference>
<keyword evidence="9" id="KW-1185">Reference proteome</keyword>
<feature type="domain" description="SusD-like N-terminal" evidence="7">
    <location>
        <begin position="23"/>
        <end position="222"/>
    </location>
</feature>
<evidence type="ECO:0000313" key="9">
    <source>
        <dbReference type="Proteomes" id="UP000264217"/>
    </source>
</evidence>
<dbReference type="RefSeq" id="WP_117392584.1">
    <property type="nucleotide sequence ID" value="NZ_QWDC01000002.1"/>
</dbReference>
<dbReference type="Pfam" id="PF14322">
    <property type="entry name" value="SusD-like_3"/>
    <property type="match status" value="1"/>
</dbReference>
<dbReference type="OrthoDB" id="653598at2"/>
<comment type="similarity">
    <text evidence="2">Belongs to the SusD family.</text>
</comment>
<keyword evidence="5" id="KW-0998">Cell outer membrane</keyword>
<gene>
    <name evidence="8" type="ORF">D0C36_15910</name>
</gene>
<dbReference type="InterPro" id="IPR033985">
    <property type="entry name" value="SusD-like_N"/>
</dbReference>
<organism evidence="8 9">
    <name type="scientific">Mucilaginibacter conchicola</name>
    <dbReference type="NCBI Taxonomy" id="2303333"/>
    <lineage>
        <taxon>Bacteria</taxon>
        <taxon>Pseudomonadati</taxon>
        <taxon>Bacteroidota</taxon>
        <taxon>Sphingobacteriia</taxon>
        <taxon>Sphingobacteriales</taxon>
        <taxon>Sphingobacteriaceae</taxon>
        <taxon>Mucilaginibacter</taxon>
    </lineage>
</organism>
<evidence type="ECO:0000256" key="4">
    <source>
        <dbReference type="ARBA" id="ARBA00023136"/>
    </source>
</evidence>